<dbReference type="GO" id="GO:0071897">
    <property type="term" value="P:DNA biosynthetic process"/>
    <property type="evidence" value="ECO:0007669"/>
    <property type="project" value="UniProtKB-ARBA"/>
</dbReference>
<gene>
    <name evidence="2" type="ORF">EEDITHA_LOCUS9822</name>
</gene>
<organism evidence="2 3">
    <name type="scientific">Euphydryas editha</name>
    <name type="common">Edith's checkerspot</name>
    <dbReference type="NCBI Taxonomy" id="104508"/>
    <lineage>
        <taxon>Eukaryota</taxon>
        <taxon>Metazoa</taxon>
        <taxon>Ecdysozoa</taxon>
        <taxon>Arthropoda</taxon>
        <taxon>Hexapoda</taxon>
        <taxon>Insecta</taxon>
        <taxon>Pterygota</taxon>
        <taxon>Neoptera</taxon>
        <taxon>Endopterygota</taxon>
        <taxon>Lepidoptera</taxon>
        <taxon>Glossata</taxon>
        <taxon>Ditrysia</taxon>
        <taxon>Papilionoidea</taxon>
        <taxon>Nymphalidae</taxon>
        <taxon>Nymphalinae</taxon>
        <taxon>Euphydryas</taxon>
    </lineage>
</organism>
<feature type="domain" description="Reverse transcriptase" evidence="1">
    <location>
        <begin position="394"/>
        <end position="598"/>
    </location>
</feature>
<dbReference type="Pfam" id="PF00078">
    <property type="entry name" value="RVT_1"/>
    <property type="match status" value="1"/>
</dbReference>
<name>A0AAU9U951_EUPED</name>
<keyword evidence="3" id="KW-1185">Reference proteome</keyword>
<evidence type="ECO:0000313" key="3">
    <source>
        <dbReference type="Proteomes" id="UP001153954"/>
    </source>
</evidence>
<evidence type="ECO:0000313" key="2">
    <source>
        <dbReference type="EMBL" id="CAH2094239.1"/>
    </source>
</evidence>
<dbReference type="EMBL" id="CAKOGL010000014">
    <property type="protein sequence ID" value="CAH2094239.1"/>
    <property type="molecule type" value="Genomic_DNA"/>
</dbReference>
<dbReference type="InterPro" id="IPR043502">
    <property type="entry name" value="DNA/RNA_pol_sf"/>
</dbReference>
<evidence type="ECO:0000259" key="1">
    <source>
        <dbReference type="PROSITE" id="PS50878"/>
    </source>
</evidence>
<comment type="caution">
    <text evidence="2">The sequence shown here is derived from an EMBL/GenBank/DDBJ whole genome shotgun (WGS) entry which is preliminary data.</text>
</comment>
<dbReference type="PROSITE" id="PS50878">
    <property type="entry name" value="RT_POL"/>
    <property type="match status" value="1"/>
</dbReference>
<sequence>MCSPEDCLLHLNSVNHLTILTQNIRSIYKNLDAFMTTLTLLKFDCDILVMTECHLSKLKPVPPLSDLNIDIKVNSCDSNSSNYLTTLAYHGLLPAHRLPTRDTKCIDHMMLKSGNLAKSAILTNAPTDHSTVILGLMLKPERLCMQKTKTIVNNFAVIEELKTNLYDILQTKDPNLAAETLINRISVAINNNKSIKIIPNRKRCIQPWITPGILRCIRNRDKLHFKVKNNPLNHILKITYVRYRNFCQKLIRALKISYEKNKLDIAKTNPRNLWKSIKHICHFDKMNANVNHKLVTIKTSPFESANYINNHFSTIGKNLAEKIGLSFHPSIRIPSLETPSPNSFVLINTDPSELNLIISKLSNDSSPGFDNITTSFIKSAKHILIPVLCHIYNLCFEKGQFPLCFKKAIVTPIHKGGSEDDLNNYRPISVLPVLAKILEKLINNRLKKFLSTNNLLSNQQFGFRDGISTEDAVLSMTGEICDHLDSGRKCLGVFLDLAKAFDSVSTKVLLDKLYNIGIRGLPHQLLSDYLSGRQQQLKLGQFLLSDITCVSYGVPQGSVLGPTLFLVYVNDLCKLNLSNCKIYTYADDTALIFHGRTW</sequence>
<dbReference type="PANTHER" id="PTHR19446">
    <property type="entry name" value="REVERSE TRANSCRIPTASES"/>
    <property type="match status" value="1"/>
</dbReference>
<dbReference type="InterPro" id="IPR000477">
    <property type="entry name" value="RT_dom"/>
</dbReference>
<dbReference type="CDD" id="cd01650">
    <property type="entry name" value="RT_nLTR_like"/>
    <property type="match status" value="1"/>
</dbReference>
<protein>
    <recommendedName>
        <fullName evidence="1">Reverse transcriptase domain-containing protein</fullName>
    </recommendedName>
</protein>
<dbReference type="Proteomes" id="UP001153954">
    <property type="component" value="Unassembled WGS sequence"/>
</dbReference>
<reference evidence="2" key="1">
    <citation type="submission" date="2022-03" db="EMBL/GenBank/DDBJ databases">
        <authorList>
            <person name="Tunstrom K."/>
        </authorList>
    </citation>
    <scope>NUCLEOTIDE SEQUENCE</scope>
</reference>
<accession>A0AAU9U951</accession>
<dbReference type="SUPFAM" id="SSF56672">
    <property type="entry name" value="DNA/RNA polymerases"/>
    <property type="match status" value="1"/>
</dbReference>
<proteinExistence type="predicted"/>
<dbReference type="AlphaFoldDB" id="A0AAU9U951"/>